<protein>
    <submittedName>
        <fullName evidence="2">Unnamed product</fullName>
    </submittedName>
</protein>
<dbReference type="InParanoid" id="A0A090M8R1"/>
<reference evidence="2 3" key="2">
    <citation type="journal article" date="2014" name="BMC Genomics">
        <title>An improved genome of the model marine alga Ostreococcus tauri unfolds by assessing Illumina de novo assemblies.</title>
        <authorList>
            <person name="Blanc-Mathieu R."/>
            <person name="Verhelst B."/>
            <person name="Derelle E."/>
            <person name="Rombauts S."/>
            <person name="Bouget F.Y."/>
            <person name="Carre I."/>
            <person name="Chateau A."/>
            <person name="Eyre-Walker A."/>
            <person name="Grimsley N."/>
            <person name="Moreau H."/>
            <person name="Piegu B."/>
            <person name="Rivals E."/>
            <person name="Schackwitz W."/>
            <person name="Van de Peer Y."/>
            <person name="Piganeau G."/>
        </authorList>
    </citation>
    <scope>NUCLEOTIDE SEQUENCE [LARGE SCALE GENOMIC DNA]</scope>
    <source>
        <strain evidence="3">OTTH 0595 / CCAP 157/2 / RCC745</strain>
    </source>
</reference>
<name>A0A090M8R1_OSTTA</name>
<evidence type="ECO:0000313" key="3">
    <source>
        <dbReference type="Proteomes" id="UP000009170"/>
    </source>
</evidence>
<gene>
    <name evidence="2" type="ORF">OT_ostta09g02660</name>
</gene>
<dbReference type="KEGG" id="ota:OT_ostta09g02660"/>
<dbReference type="Proteomes" id="UP000009170">
    <property type="component" value="Unassembled WGS sequence"/>
</dbReference>
<dbReference type="GeneID" id="34946129"/>
<organism evidence="2 3">
    <name type="scientific">Ostreococcus tauri</name>
    <name type="common">Marine green alga</name>
    <dbReference type="NCBI Taxonomy" id="70448"/>
    <lineage>
        <taxon>Eukaryota</taxon>
        <taxon>Viridiplantae</taxon>
        <taxon>Chlorophyta</taxon>
        <taxon>Mamiellophyceae</taxon>
        <taxon>Mamiellales</taxon>
        <taxon>Bathycoccaceae</taxon>
        <taxon>Ostreococcus</taxon>
    </lineage>
</organism>
<sequence length="312" mass="33338">MELRALDALAFALGVVARAMWYALGAPGGWCLPRGDRARASWGGGANGLGLGTMRECGLFERVSVDAEATLGALLRARGSNAMAHVNGCALDAHLRRVEEELGRFGAPAIARLAGAAHSAYGSELYPGTLVRLRDRRVLREVLGDVGEMLVFVYGTASQRAWYRATLGETRPFVAVNFYTGERVEIQSDALVGIVTLMHAADIIAVLNPTRGALSTAVGFALHLMSVAAETLRAASKTSSDGKALESLARTIEDVGLDEVTKRMAILSDSSATWRPEDVRDLRERAVARAVARLRSTRSDAIMVMRATGVLS</sequence>
<evidence type="ECO:0000313" key="2">
    <source>
        <dbReference type="EMBL" id="CEF99092.1"/>
    </source>
</evidence>
<evidence type="ECO:0000259" key="1">
    <source>
        <dbReference type="Pfam" id="PF20680"/>
    </source>
</evidence>
<dbReference type="RefSeq" id="XP_022839643.1">
    <property type="nucleotide sequence ID" value="XM_022983369.1"/>
</dbReference>
<comment type="caution">
    <text evidence="2">The sequence shown here is derived from an EMBL/GenBank/DDBJ whole genome shotgun (WGS) entry which is preliminary data.</text>
</comment>
<dbReference type="Pfam" id="PF20680">
    <property type="entry name" value="DUF6817"/>
    <property type="match status" value="1"/>
</dbReference>
<dbReference type="InterPro" id="IPR049202">
    <property type="entry name" value="DUF6817"/>
</dbReference>
<reference evidence="3" key="1">
    <citation type="journal article" date="2006" name="Proc. Natl. Acad. Sci. U.S.A.">
        <title>Genome analysis of the smallest free-living eukaryote Ostreococcus tauri unveils many unique features.</title>
        <authorList>
            <person name="Derelle E."/>
            <person name="Ferraz C."/>
            <person name="Rombauts S."/>
            <person name="Rouze P."/>
            <person name="Worden A.Z."/>
            <person name="Robbens S."/>
            <person name="Partensky F."/>
            <person name="Degroeve S."/>
            <person name="Echeynie S."/>
            <person name="Cooke R."/>
            <person name="Saeys Y."/>
            <person name="Wuyts J."/>
            <person name="Jabbari K."/>
            <person name="Bowler C."/>
            <person name="Panaud O."/>
            <person name="Piegu B."/>
            <person name="Ball S.G."/>
            <person name="Ral J.-P."/>
            <person name="Bouget F.-Y."/>
            <person name="Piganeau G."/>
            <person name="De Baets B."/>
            <person name="Picard A."/>
            <person name="Delseny M."/>
            <person name="Demaille J."/>
            <person name="Van de Peer Y."/>
            <person name="Moreau H."/>
        </authorList>
    </citation>
    <scope>NUCLEOTIDE SEQUENCE [LARGE SCALE GENOMIC DNA]</scope>
    <source>
        <strain evidence="3">OTTH 0595 / CCAP 157/2 / RCC745</strain>
    </source>
</reference>
<dbReference type="AlphaFoldDB" id="A0A090M8R1"/>
<keyword evidence="3" id="KW-1185">Reference proteome</keyword>
<dbReference type="EMBL" id="CAID01000009">
    <property type="protein sequence ID" value="CEF99092.1"/>
    <property type="molecule type" value="Genomic_DNA"/>
</dbReference>
<proteinExistence type="predicted"/>
<accession>A0A090M8R1</accession>
<feature type="domain" description="DUF6817" evidence="1">
    <location>
        <begin position="74"/>
        <end position="156"/>
    </location>
</feature>
<dbReference type="OrthoDB" id="10636990at2759"/>